<feature type="domain" description="Glycosyl-hydrolase 97 catalytic" evidence="4">
    <location>
        <begin position="281"/>
        <end position="434"/>
    </location>
</feature>
<dbReference type="InterPro" id="IPR029483">
    <property type="entry name" value="GH97_C"/>
</dbReference>
<dbReference type="SUPFAM" id="SSF51445">
    <property type="entry name" value="(Trans)glycosidases"/>
    <property type="match status" value="1"/>
</dbReference>
<evidence type="ECO:0000259" key="5">
    <source>
        <dbReference type="Pfam" id="PF14508"/>
    </source>
</evidence>
<evidence type="ECO:0000313" key="8">
    <source>
        <dbReference type="Proteomes" id="UP000267223"/>
    </source>
</evidence>
<dbReference type="RefSeq" id="WP_123121073.1">
    <property type="nucleotide sequence ID" value="NZ_RJJR01000009.1"/>
</dbReference>
<gene>
    <name evidence="7" type="ORF">EFY79_12630</name>
</gene>
<accession>A0A3M9NEZ6</accession>
<evidence type="ECO:0000256" key="2">
    <source>
        <dbReference type="ARBA" id="ARBA00011245"/>
    </source>
</evidence>
<dbReference type="PANTHER" id="PTHR35803:SF3">
    <property type="entry name" value="ALPHA-GLUCOSIDASE"/>
    <property type="match status" value="1"/>
</dbReference>
<dbReference type="PANTHER" id="PTHR35803">
    <property type="entry name" value="GLUCAN 1,4-ALPHA-GLUCOSIDASE SUSB-RELATED"/>
    <property type="match status" value="1"/>
</dbReference>
<dbReference type="InterPro" id="IPR017853">
    <property type="entry name" value="GH"/>
</dbReference>
<proteinExistence type="predicted"/>
<dbReference type="Gene3D" id="3.20.20.70">
    <property type="entry name" value="Aldolase class I"/>
    <property type="match status" value="1"/>
</dbReference>
<dbReference type="Pfam" id="PF14509">
    <property type="entry name" value="GH97_C"/>
    <property type="match status" value="1"/>
</dbReference>
<dbReference type="InterPro" id="IPR029486">
    <property type="entry name" value="GH97_N"/>
</dbReference>
<evidence type="ECO:0000259" key="4">
    <source>
        <dbReference type="Pfam" id="PF10566"/>
    </source>
</evidence>
<keyword evidence="8" id="KW-1185">Reference proteome</keyword>
<comment type="cofactor">
    <cofactor evidence="1">
        <name>Ca(2+)</name>
        <dbReference type="ChEBI" id="CHEBI:29108"/>
    </cofactor>
</comment>
<organism evidence="7 8">
    <name type="scientific">Hanamia caeni</name>
    <dbReference type="NCBI Taxonomy" id="2294116"/>
    <lineage>
        <taxon>Bacteria</taxon>
        <taxon>Pseudomonadati</taxon>
        <taxon>Bacteroidota</taxon>
        <taxon>Chitinophagia</taxon>
        <taxon>Chitinophagales</taxon>
        <taxon>Chitinophagaceae</taxon>
        <taxon>Hanamia</taxon>
    </lineage>
</organism>
<dbReference type="EMBL" id="RJJR01000009">
    <property type="protein sequence ID" value="RNI35793.1"/>
    <property type="molecule type" value="Genomic_DNA"/>
</dbReference>
<dbReference type="GO" id="GO:0030246">
    <property type="term" value="F:carbohydrate binding"/>
    <property type="evidence" value="ECO:0007669"/>
    <property type="project" value="InterPro"/>
</dbReference>
<evidence type="ECO:0000313" key="7">
    <source>
        <dbReference type="EMBL" id="RNI35793.1"/>
    </source>
</evidence>
<evidence type="ECO:0000256" key="3">
    <source>
        <dbReference type="ARBA" id="ARBA00022837"/>
    </source>
</evidence>
<evidence type="ECO:0000256" key="1">
    <source>
        <dbReference type="ARBA" id="ARBA00001913"/>
    </source>
</evidence>
<feature type="domain" description="Glycosyl-hydrolase 97 N-terminal" evidence="5">
    <location>
        <begin position="28"/>
        <end position="265"/>
    </location>
</feature>
<dbReference type="OrthoDB" id="57532at2"/>
<dbReference type="InterPro" id="IPR052720">
    <property type="entry name" value="Glycosyl_hydrolase_97"/>
</dbReference>
<name>A0A3M9NEZ6_9BACT</name>
<dbReference type="AlphaFoldDB" id="A0A3M9NEZ6"/>
<dbReference type="InterPro" id="IPR014718">
    <property type="entry name" value="GH-type_carb-bd"/>
</dbReference>
<dbReference type="Proteomes" id="UP000267223">
    <property type="component" value="Unassembled WGS sequence"/>
</dbReference>
<dbReference type="InterPro" id="IPR019563">
    <property type="entry name" value="GH97_catalytic"/>
</dbReference>
<comment type="subunit">
    <text evidence="2">Monomer.</text>
</comment>
<comment type="caution">
    <text evidence="7">The sequence shown here is derived from an EMBL/GenBank/DDBJ whole genome shotgun (WGS) entry which is preliminary data.</text>
</comment>
<evidence type="ECO:0000259" key="6">
    <source>
        <dbReference type="Pfam" id="PF14509"/>
    </source>
</evidence>
<dbReference type="InterPro" id="IPR013785">
    <property type="entry name" value="Aldolase_TIM"/>
</dbReference>
<sequence length="625" mass="70610">MSFKKIKITMLISLVLIAVQGFSQKITLSSPDKNIKATFSYGSSIQSLVSYTLFIGRQQALKKGMIAFDMEALNSANFSLTEVKRKTISSSWQTVYGERKNIPDRYNEVSFQFKSSDQNSQLKIICRAYNEGFAFQYKIFQKNKTIVVDNELSQFKFRDNETAWASSFAQSPIIETKINDIKGVVERPLTVRLNEHLFVALGEAALVNFARMKFASGGNNNLITRLYGKVKGIDSLSSPWRYILAGKSPADLLQKNYLVLNLNEPNQISNTSWIQPGKVLRESTLTTDGAINCIDFAASHGIRYISFDAGWYGKEDSDTSDATRVSVDPARSKGPLDLKKVIAYGKKNNVGVILYVNRRALERQLDTLLPLYQSWGIKGLKFGFVQVGSQYWTNWLHEAVRKAAKYKMVVDIHDEYRPTGYSRTYPNLLTQEGIRGDEESPFTEHTITTLFTRCIAGAADNTNCYFTNRVDKMGSHVAQMAKAVCIYSPLQFLYWYDKPVPDSVKTGKEGEIQEVPELAWFNQLPTVWDETKVLEGDMEGFATIVRRSGDNWFLGSLNGTAPRKVNWNCNFLDKGKKYKAVIYTDDSTMNTTTKVKMRTMTIDDHSKISLNISARNGVAIHIFPL</sequence>
<feature type="domain" description="Glycosyl-hydrolase 97 C-terminal oligomerisation" evidence="6">
    <location>
        <begin position="527"/>
        <end position="622"/>
    </location>
</feature>
<dbReference type="Pfam" id="PF10566">
    <property type="entry name" value="Glyco_hydro_97"/>
    <property type="match status" value="1"/>
</dbReference>
<reference evidence="7 8" key="1">
    <citation type="submission" date="2018-11" db="EMBL/GenBank/DDBJ databases">
        <title>Draft genome sequence of Ferruginibacter sp. BO-59.</title>
        <authorList>
            <person name="Im W.T."/>
        </authorList>
    </citation>
    <scope>NUCLEOTIDE SEQUENCE [LARGE SCALE GENOMIC DNA]</scope>
    <source>
        <strain evidence="7 8">BO-59</strain>
    </source>
</reference>
<keyword evidence="3" id="KW-0106">Calcium</keyword>
<dbReference type="Pfam" id="PF14508">
    <property type="entry name" value="GH97_N"/>
    <property type="match status" value="1"/>
</dbReference>
<dbReference type="Gene3D" id="2.70.98.10">
    <property type="match status" value="1"/>
</dbReference>
<protein>
    <submittedName>
        <fullName evidence="7">Alpha-glucosidase</fullName>
    </submittedName>
</protein>